<evidence type="ECO:0000313" key="3">
    <source>
        <dbReference type="EMBL" id="HFC03378.1"/>
    </source>
</evidence>
<dbReference type="InterPro" id="IPR059092">
    <property type="entry name" value="UPF0323_dom"/>
</dbReference>
<comment type="caution">
    <text evidence="3">The sequence shown here is derived from an EMBL/GenBank/DDBJ whole genome shotgun (WGS) entry which is preliminary data.</text>
</comment>
<dbReference type="Proteomes" id="UP000885722">
    <property type="component" value="Unassembled WGS sequence"/>
</dbReference>
<dbReference type="EMBL" id="DRNO01000055">
    <property type="protein sequence ID" value="HFC03378.1"/>
    <property type="molecule type" value="Genomic_DNA"/>
</dbReference>
<sequence>MKYIKKLSRYGTGVGLGALLAVGLGGCQQRDAQEQSSAQTQEKNAFVVIEEVKPGRYKIAEEFPAKETRIILKKLDGTEKVLTREEMDALIKEEAAKIDNGTSPLTSPQGAQVAQQGGLSLGEAILASAAGAIIGSWIGSKLFNNPNYRQTRRSGYKTPAAYNRSVNSFKKSSSTRSRTSTRRSGFFGGTRGGSSGRSGFFGG</sequence>
<dbReference type="Pfam" id="PF26303">
    <property type="entry name" value="UPF0323"/>
    <property type="match status" value="1"/>
</dbReference>
<evidence type="ECO:0000256" key="1">
    <source>
        <dbReference type="SAM" id="MobiDB-lite"/>
    </source>
</evidence>
<dbReference type="AlphaFoldDB" id="A0A7V2SKF0"/>
<feature type="compositionally biased region" description="Gly residues" evidence="1">
    <location>
        <begin position="186"/>
        <end position="203"/>
    </location>
</feature>
<gene>
    <name evidence="3" type="ORF">ENJ74_00770</name>
</gene>
<feature type="domain" description="UPF0323" evidence="2">
    <location>
        <begin position="45"/>
        <end position="172"/>
    </location>
</feature>
<organism evidence="3">
    <name type="scientific">Nitratifractor salsuginis</name>
    <dbReference type="NCBI Taxonomy" id="269261"/>
    <lineage>
        <taxon>Bacteria</taxon>
        <taxon>Pseudomonadati</taxon>
        <taxon>Campylobacterota</taxon>
        <taxon>Epsilonproteobacteria</taxon>
        <taxon>Campylobacterales</taxon>
        <taxon>Sulfurovaceae</taxon>
        <taxon>Nitratifractor</taxon>
    </lineage>
</organism>
<name>A0A7V2SKF0_9BACT</name>
<dbReference type="PROSITE" id="PS51257">
    <property type="entry name" value="PROKAR_LIPOPROTEIN"/>
    <property type="match status" value="1"/>
</dbReference>
<proteinExistence type="predicted"/>
<protein>
    <recommendedName>
        <fullName evidence="2">UPF0323 domain-containing protein</fullName>
    </recommendedName>
</protein>
<dbReference type="NCBIfam" id="NF003146">
    <property type="entry name" value="PRK04081.1"/>
    <property type="match status" value="1"/>
</dbReference>
<feature type="compositionally biased region" description="Low complexity" evidence="1">
    <location>
        <begin position="172"/>
        <end position="185"/>
    </location>
</feature>
<feature type="region of interest" description="Disordered" evidence="1">
    <location>
        <begin position="154"/>
        <end position="203"/>
    </location>
</feature>
<reference evidence="3" key="1">
    <citation type="journal article" date="2020" name="mSystems">
        <title>Genome- and Community-Level Interaction Insights into Carbon Utilization and Element Cycling Functions of Hydrothermarchaeota in Hydrothermal Sediment.</title>
        <authorList>
            <person name="Zhou Z."/>
            <person name="Liu Y."/>
            <person name="Xu W."/>
            <person name="Pan J."/>
            <person name="Luo Z.H."/>
            <person name="Li M."/>
        </authorList>
    </citation>
    <scope>NUCLEOTIDE SEQUENCE [LARGE SCALE GENOMIC DNA]</scope>
    <source>
        <strain evidence="3">HyVt-513</strain>
    </source>
</reference>
<accession>A0A7V2SKF0</accession>
<evidence type="ECO:0000259" key="2">
    <source>
        <dbReference type="Pfam" id="PF26303"/>
    </source>
</evidence>